<evidence type="ECO:0000313" key="4">
    <source>
        <dbReference type="EMBL" id="KAB1066033.1"/>
    </source>
</evidence>
<dbReference type="SMART" id="SM00850">
    <property type="entry name" value="LytTR"/>
    <property type="match status" value="1"/>
</dbReference>
<evidence type="ECO:0000256" key="1">
    <source>
        <dbReference type="PROSITE-ProRule" id="PRU00169"/>
    </source>
</evidence>
<keyword evidence="1" id="KW-0597">Phosphoprotein</keyword>
<reference evidence="4 5" key="1">
    <citation type="submission" date="2019-09" db="EMBL/GenBank/DDBJ databases">
        <title>Genomes of Cryomorphaceae.</title>
        <authorList>
            <person name="Bowman J.P."/>
        </authorList>
    </citation>
    <scope>NUCLEOTIDE SEQUENCE [LARGE SCALE GENOMIC DNA]</scope>
    <source>
        <strain evidence="4 5">KCTC 52047</strain>
    </source>
</reference>
<dbReference type="InterPro" id="IPR001789">
    <property type="entry name" value="Sig_transdc_resp-reg_receiver"/>
</dbReference>
<dbReference type="PANTHER" id="PTHR37299:SF1">
    <property type="entry name" value="STAGE 0 SPORULATION PROTEIN A HOMOLOG"/>
    <property type="match status" value="1"/>
</dbReference>
<dbReference type="Pfam" id="PF04397">
    <property type="entry name" value="LytTR"/>
    <property type="match status" value="1"/>
</dbReference>
<keyword evidence="5" id="KW-1185">Reference proteome</keyword>
<gene>
    <name evidence="4" type="ORF">F3059_00770</name>
</gene>
<organism evidence="4 5">
    <name type="scientific">Salibacter halophilus</name>
    <dbReference type="NCBI Taxonomy" id="1803916"/>
    <lineage>
        <taxon>Bacteria</taxon>
        <taxon>Pseudomonadati</taxon>
        <taxon>Bacteroidota</taxon>
        <taxon>Flavobacteriia</taxon>
        <taxon>Flavobacteriales</taxon>
        <taxon>Salibacteraceae</taxon>
        <taxon>Salibacter</taxon>
    </lineage>
</organism>
<dbReference type="OrthoDB" id="2168082at2"/>
<dbReference type="SMART" id="SM00448">
    <property type="entry name" value="REC"/>
    <property type="match status" value="1"/>
</dbReference>
<dbReference type="Gene3D" id="2.40.50.1020">
    <property type="entry name" value="LytTr DNA-binding domain"/>
    <property type="match status" value="1"/>
</dbReference>
<dbReference type="InterPro" id="IPR007492">
    <property type="entry name" value="LytTR_DNA-bd_dom"/>
</dbReference>
<feature type="domain" description="Response regulatory" evidence="2">
    <location>
        <begin position="2"/>
        <end position="117"/>
    </location>
</feature>
<dbReference type="PANTHER" id="PTHR37299">
    <property type="entry name" value="TRANSCRIPTIONAL REGULATOR-RELATED"/>
    <property type="match status" value="1"/>
</dbReference>
<dbReference type="Pfam" id="PF00072">
    <property type="entry name" value="Response_reg"/>
    <property type="match status" value="1"/>
</dbReference>
<name>A0A6N6MBX7_9FLAO</name>
<dbReference type="SUPFAM" id="SSF52172">
    <property type="entry name" value="CheY-like"/>
    <property type="match status" value="1"/>
</dbReference>
<evidence type="ECO:0000259" key="3">
    <source>
        <dbReference type="PROSITE" id="PS50930"/>
    </source>
</evidence>
<dbReference type="InterPro" id="IPR046947">
    <property type="entry name" value="LytR-like"/>
</dbReference>
<dbReference type="RefSeq" id="WP_151166021.1">
    <property type="nucleotide sequence ID" value="NZ_WACR01000001.1"/>
</dbReference>
<feature type="domain" description="HTH LytTR-type" evidence="3">
    <location>
        <begin position="144"/>
        <end position="248"/>
    </location>
</feature>
<dbReference type="InterPro" id="IPR011006">
    <property type="entry name" value="CheY-like_superfamily"/>
</dbReference>
<dbReference type="EMBL" id="WACR01000001">
    <property type="protein sequence ID" value="KAB1066033.1"/>
    <property type="molecule type" value="Genomic_DNA"/>
</dbReference>
<dbReference type="Proteomes" id="UP000435357">
    <property type="component" value="Unassembled WGS sequence"/>
</dbReference>
<proteinExistence type="predicted"/>
<dbReference type="Gene3D" id="3.40.50.2300">
    <property type="match status" value="1"/>
</dbReference>
<evidence type="ECO:0000259" key="2">
    <source>
        <dbReference type="PROSITE" id="PS50110"/>
    </source>
</evidence>
<comment type="caution">
    <text evidence="4">The sequence shown here is derived from an EMBL/GenBank/DDBJ whole genome shotgun (WGS) entry which is preliminary data.</text>
</comment>
<evidence type="ECO:0000313" key="5">
    <source>
        <dbReference type="Proteomes" id="UP000435357"/>
    </source>
</evidence>
<accession>A0A6N6MBX7</accession>
<protein>
    <submittedName>
        <fullName evidence="4">Response regulator transcription factor</fullName>
    </submittedName>
</protein>
<dbReference type="GO" id="GO:0003677">
    <property type="term" value="F:DNA binding"/>
    <property type="evidence" value="ECO:0007669"/>
    <property type="project" value="InterPro"/>
</dbReference>
<dbReference type="AlphaFoldDB" id="A0A6N6MBX7"/>
<sequence length="249" mass="29223">MKIAIIDDEAKARSLLEHLIKQNCNDIEDIFMADDLKSGVDLIKKEKPRLVFLDIEMPREQGIEILNYFDDEEIDFEIVFTTAYSDYALQAFEMNAVDYLLKPIRPKRLKEVVERVQDSFNKNDIQTRLEELKTSLQNQNFDKIGLPVQDGIIFIPLKEIIHLEADGMYTNVYQNECDKLVVSKPLKFFEHLLQSGKTFYRPHRSHIFNLTFLKQYVRRDGNYIVLENDAVLPISKDKREEFLQIVSSI</sequence>
<dbReference type="PROSITE" id="PS50110">
    <property type="entry name" value="RESPONSE_REGULATORY"/>
    <property type="match status" value="1"/>
</dbReference>
<dbReference type="PROSITE" id="PS50930">
    <property type="entry name" value="HTH_LYTTR"/>
    <property type="match status" value="1"/>
</dbReference>
<dbReference type="GO" id="GO:0000156">
    <property type="term" value="F:phosphorelay response regulator activity"/>
    <property type="evidence" value="ECO:0007669"/>
    <property type="project" value="InterPro"/>
</dbReference>
<feature type="modified residue" description="4-aspartylphosphate" evidence="1">
    <location>
        <position position="54"/>
    </location>
</feature>